<dbReference type="PANTHER" id="PTHR47959">
    <property type="entry name" value="ATP-DEPENDENT RNA HELICASE RHLE-RELATED"/>
    <property type="match status" value="1"/>
</dbReference>
<feature type="compositionally biased region" description="Basic and acidic residues" evidence="7">
    <location>
        <begin position="383"/>
        <end position="419"/>
    </location>
</feature>
<evidence type="ECO:0000256" key="1">
    <source>
        <dbReference type="ARBA" id="ARBA00022741"/>
    </source>
</evidence>
<dbReference type="InterPro" id="IPR044742">
    <property type="entry name" value="DEAD/DEAH_RhlB"/>
</dbReference>
<dbReference type="GO" id="GO:0005524">
    <property type="term" value="F:ATP binding"/>
    <property type="evidence" value="ECO:0007669"/>
    <property type="project" value="UniProtKB-KW"/>
</dbReference>
<keyword evidence="2" id="KW-0378">Hydrolase</keyword>
<keyword evidence="1" id="KW-0547">Nucleotide-binding</keyword>
<dbReference type="InterPro" id="IPR050079">
    <property type="entry name" value="DEAD_box_RNA_helicase"/>
</dbReference>
<comment type="caution">
    <text evidence="11">The sequence shown here is derived from an EMBL/GenBank/DDBJ whole genome shotgun (WGS) entry which is preliminary data.</text>
</comment>
<dbReference type="CDD" id="cd00268">
    <property type="entry name" value="DEADc"/>
    <property type="match status" value="1"/>
</dbReference>
<feature type="short sequence motif" description="Q motif" evidence="6">
    <location>
        <begin position="1"/>
        <end position="29"/>
    </location>
</feature>
<dbReference type="PROSITE" id="PS51194">
    <property type="entry name" value="HELICASE_CTER"/>
    <property type="match status" value="1"/>
</dbReference>
<sequence>MSFRDLKLNTPLYNALDDLGFTNPTPIQAEAFNVVASGRDVVGIAQTGTGKTFAYMLPILRELKYSNQANPRVLVLVPTRELVVQVVDEIEKLTKYINTRVLGVYGGVNINTQKQAVAEGLDIIVATPGRLFDLAVSHVLQLKSIQKLVIDEVDVMLDLGFRHQLLNIFDILPEKRQNIMFSATMTEDVDELITGFFKKPERVTIAVSGTPLENISQQRYNVENFYTKVNLLKHLLQNEEEFNKVLIFVAFKKMADTLFEKLDENFKEELCVIHSNKTQNYRLRSIEQFRSGENRILIATDVMARGLDIDNVSHVINFDTPHYPENYMHRIGRTGRAERKGQSLLFSTAAEQDYIKSIESLMQMEIPYVEFPDSVEISKDLLEEERPQIKERNNPIKRKDEDAPGPAFHEKKDKNKKENQGGSYKFKIAAKYKKPKTRGDKNYNKRNKRK</sequence>
<dbReference type="Proteomes" id="UP000598120">
    <property type="component" value="Unassembled WGS sequence"/>
</dbReference>
<evidence type="ECO:0000256" key="7">
    <source>
        <dbReference type="SAM" id="MobiDB-lite"/>
    </source>
</evidence>
<dbReference type="SMART" id="SM00490">
    <property type="entry name" value="HELICc"/>
    <property type="match status" value="1"/>
</dbReference>
<gene>
    <name evidence="11" type="primary">rhlE</name>
    <name evidence="11" type="ORF">GCM10011531_16630</name>
</gene>
<evidence type="ECO:0000313" key="12">
    <source>
        <dbReference type="Proteomes" id="UP000598120"/>
    </source>
</evidence>
<organism evidence="11 12">
    <name type="scientific">Aquaticitalea lipolytica</name>
    <dbReference type="NCBI Taxonomy" id="1247562"/>
    <lineage>
        <taxon>Bacteria</taxon>
        <taxon>Pseudomonadati</taxon>
        <taxon>Bacteroidota</taxon>
        <taxon>Flavobacteriia</taxon>
        <taxon>Flavobacteriales</taxon>
        <taxon>Flavobacteriaceae</taxon>
        <taxon>Aquaticitalea</taxon>
    </lineage>
</organism>
<dbReference type="PANTHER" id="PTHR47959:SF1">
    <property type="entry name" value="ATP-DEPENDENT RNA HELICASE DBPA"/>
    <property type="match status" value="1"/>
</dbReference>
<feature type="domain" description="Helicase ATP-binding" evidence="8">
    <location>
        <begin position="32"/>
        <end position="203"/>
    </location>
</feature>
<dbReference type="InterPro" id="IPR001650">
    <property type="entry name" value="Helicase_C-like"/>
</dbReference>
<dbReference type="Pfam" id="PF00271">
    <property type="entry name" value="Helicase_C"/>
    <property type="match status" value="1"/>
</dbReference>
<dbReference type="SUPFAM" id="SSF52540">
    <property type="entry name" value="P-loop containing nucleoside triphosphate hydrolases"/>
    <property type="match status" value="1"/>
</dbReference>
<feature type="domain" description="Helicase C-terminal" evidence="9">
    <location>
        <begin position="230"/>
        <end position="383"/>
    </location>
</feature>
<dbReference type="Gene3D" id="3.40.50.300">
    <property type="entry name" value="P-loop containing nucleotide triphosphate hydrolases"/>
    <property type="match status" value="2"/>
</dbReference>
<accession>A0A8J2XA09</accession>
<dbReference type="EMBL" id="BMIC01000002">
    <property type="protein sequence ID" value="GFZ86033.1"/>
    <property type="molecule type" value="Genomic_DNA"/>
</dbReference>
<dbReference type="PROSITE" id="PS51195">
    <property type="entry name" value="Q_MOTIF"/>
    <property type="match status" value="1"/>
</dbReference>
<evidence type="ECO:0000256" key="4">
    <source>
        <dbReference type="ARBA" id="ARBA00022840"/>
    </source>
</evidence>
<dbReference type="InterPro" id="IPR011545">
    <property type="entry name" value="DEAD/DEAH_box_helicase_dom"/>
</dbReference>
<dbReference type="GO" id="GO:0003724">
    <property type="term" value="F:RNA helicase activity"/>
    <property type="evidence" value="ECO:0007669"/>
    <property type="project" value="InterPro"/>
</dbReference>
<dbReference type="RefSeq" id="WP_188605895.1">
    <property type="nucleotide sequence ID" value="NZ_BMIC01000002.1"/>
</dbReference>
<dbReference type="InterPro" id="IPR014001">
    <property type="entry name" value="Helicase_ATP-bd"/>
</dbReference>
<dbReference type="CDD" id="cd18787">
    <property type="entry name" value="SF2_C_DEAD"/>
    <property type="match status" value="1"/>
</dbReference>
<evidence type="ECO:0000259" key="9">
    <source>
        <dbReference type="PROSITE" id="PS51194"/>
    </source>
</evidence>
<evidence type="ECO:0000259" key="8">
    <source>
        <dbReference type="PROSITE" id="PS51192"/>
    </source>
</evidence>
<dbReference type="PROSITE" id="PS51192">
    <property type="entry name" value="HELICASE_ATP_BIND_1"/>
    <property type="match status" value="1"/>
</dbReference>
<evidence type="ECO:0000256" key="3">
    <source>
        <dbReference type="ARBA" id="ARBA00022806"/>
    </source>
</evidence>
<keyword evidence="3 11" id="KW-0347">Helicase</keyword>
<dbReference type="InterPro" id="IPR027417">
    <property type="entry name" value="P-loop_NTPase"/>
</dbReference>
<name>A0A8J2XA09_9FLAO</name>
<dbReference type="GO" id="GO:0016787">
    <property type="term" value="F:hydrolase activity"/>
    <property type="evidence" value="ECO:0007669"/>
    <property type="project" value="UniProtKB-KW"/>
</dbReference>
<dbReference type="Pfam" id="PF00270">
    <property type="entry name" value="DEAD"/>
    <property type="match status" value="1"/>
</dbReference>
<evidence type="ECO:0000259" key="10">
    <source>
        <dbReference type="PROSITE" id="PS51195"/>
    </source>
</evidence>
<dbReference type="GO" id="GO:0005829">
    <property type="term" value="C:cytosol"/>
    <property type="evidence" value="ECO:0007669"/>
    <property type="project" value="TreeGrafter"/>
</dbReference>
<keyword evidence="12" id="KW-1185">Reference proteome</keyword>
<proteinExistence type="inferred from homology"/>
<feature type="domain" description="DEAD-box RNA helicase Q" evidence="10">
    <location>
        <begin position="1"/>
        <end position="29"/>
    </location>
</feature>
<evidence type="ECO:0000256" key="6">
    <source>
        <dbReference type="PROSITE-ProRule" id="PRU00552"/>
    </source>
</evidence>
<dbReference type="GO" id="GO:0003676">
    <property type="term" value="F:nucleic acid binding"/>
    <property type="evidence" value="ECO:0007669"/>
    <property type="project" value="InterPro"/>
</dbReference>
<dbReference type="InterPro" id="IPR014014">
    <property type="entry name" value="RNA_helicase_DEAD_Q_motif"/>
</dbReference>
<evidence type="ECO:0000313" key="11">
    <source>
        <dbReference type="EMBL" id="GFZ86033.1"/>
    </source>
</evidence>
<keyword evidence="4" id="KW-0067">ATP-binding</keyword>
<reference evidence="11 12" key="1">
    <citation type="journal article" date="2014" name="Int. J. Syst. Evol. Microbiol.">
        <title>Complete genome sequence of Corynebacterium casei LMG S-19264T (=DSM 44701T), isolated from a smear-ripened cheese.</title>
        <authorList>
            <consortium name="US DOE Joint Genome Institute (JGI-PGF)"/>
            <person name="Walter F."/>
            <person name="Albersmeier A."/>
            <person name="Kalinowski J."/>
            <person name="Ruckert C."/>
        </authorList>
    </citation>
    <scope>NUCLEOTIDE SEQUENCE [LARGE SCALE GENOMIC DNA]</scope>
    <source>
        <strain evidence="11 12">CGMCC 1.15295</strain>
    </source>
</reference>
<evidence type="ECO:0000256" key="2">
    <source>
        <dbReference type="ARBA" id="ARBA00022801"/>
    </source>
</evidence>
<dbReference type="AlphaFoldDB" id="A0A8J2XA09"/>
<dbReference type="SMART" id="SM00487">
    <property type="entry name" value="DEXDc"/>
    <property type="match status" value="1"/>
</dbReference>
<evidence type="ECO:0000256" key="5">
    <source>
        <dbReference type="ARBA" id="ARBA00038437"/>
    </source>
</evidence>
<feature type="region of interest" description="Disordered" evidence="7">
    <location>
        <begin position="383"/>
        <end position="450"/>
    </location>
</feature>
<protein>
    <submittedName>
        <fullName evidence="11">DEAD/DEAH box helicase</fullName>
    </submittedName>
</protein>
<comment type="similarity">
    <text evidence="5">Belongs to the DEAD box helicase family.</text>
</comment>